<organism evidence="2 3">
    <name type="scientific">Segniliparus rugosus (strain ATCC BAA-974 / DSM 45345 / CCUG 50838 / CIP 108380 / JCM 13579 / CDC 945)</name>
    <dbReference type="NCBI Taxonomy" id="679197"/>
    <lineage>
        <taxon>Bacteria</taxon>
        <taxon>Bacillati</taxon>
        <taxon>Actinomycetota</taxon>
        <taxon>Actinomycetes</taxon>
        <taxon>Mycobacteriales</taxon>
        <taxon>Segniliparaceae</taxon>
        <taxon>Segniliparus</taxon>
    </lineage>
</organism>
<dbReference type="STRING" id="679197.HMPREF9336_00857"/>
<name>E5XMY7_SEGRC</name>
<gene>
    <name evidence="2" type="ORF">HMPREF9336_00857</name>
</gene>
<dbReference type="HOGENOM" id="CLU_1407414_0_0_11"/>
<protein>
    <recommendedName>
        <fullName evidence="4">YcxB-like protein domain-containing protein</fullName>
    </recommendedName>
</protein>
<dbReference type="EMBL" id="ACZI02000003">
    <property type="protein sequence ID" value="EFV14286.1"/>
    <property type="molecule type" value="Genomic_DNA"/>
</dbReference>
<comment type="caution">
    <text evidence="2">The sequence shown here is derived from an EMBL/GenBank/DDBJ whole genome shotgun (WGS) entry which is preliminary data.</text>
</comment>
<evidence type="ECO:0008006" key="4">
    <source>
        <dbReference type="Google" id="ProtNLM"/>
    </source>
</evidence>
<keyword evidence="1" id="KW-1133">Transmembrane helix</keyword>
<keyword evidence="1" id="KW-0812">Transmembrane</keyword>
<dbReference type="RefSeq" id="WP_007468171.1">
    <property type="nucleotide sequence ID" value="NZ_KI391954.1"/>
</dbReference>
<dbReference type="Proteomes" id="UP000004816">
    <property type="component" value="Unassembled WGS sequence"/>
</dbReference>
<dbReference type="AlphaFoldDB" id="E5XMY7"/>
<evidence type="ECO:0000313" key="3">
    <source>
        <dbReference type="Proteomes" id="UP000004816"/>
    </source>
</evidence>
<accession>E5XMY7</accession>
<keyword evidence="3" id="KW-1185">Reference proteome</keyword>
<keyword evidence="1" id="KW-0472">Membrane</keyword>
<reference evidence="2 3" key="1">
    <citation type="journal article" date="2011" name="Stand. Genomic Sci.">
        <title>High quality draft genome sequence of Segniliparus rugosus CDC 945(T)= (ATCC BAA-974(T)).</title>
        <authorList>
            <person name="Earl A.M."/>
            <person name="Desjardins C.A."/>
            <person name="Fitzgerald M.G."/>
            <person name="Arachchi H.M."/>
            <person name="Zeng Q."/>
            <person name="Mehta T."/>
            <person name="Griggs A."/>
            <person name="Birren B.W."/>
            <person name="Toney N.C."/>
            <person name="Carr J."/>
            <person name="Posey J."/>
            <person name="Butler W.R."/>
        </authorList>
    </citation>
    <scope>NUCLEOTIDE SEQUENCE [LARGE SCALE GENOMIC DNA]</scope>
    <source>
        <strain evidence="3">ATCC BAA-974 / DSM 45345 / CCUG 50838 / CIP 108380 / JCM 13579 / CDC 945</strain>
    </source>
</reference>
<feature type="transmembrane region" description="Helical" evidence="1">
    <location>
        <begin position="65"/>
        <end position="86"/>
    </location>
</feature>
<feature type="transmembrane region" description="Helical" evidence="1">
    <location>
        <begin position="38"/>
        <end position="59"/>
    </location>
</feature>
<sequence length="178" mass="19263">MSVPSDADVPLVRTSFTCTAQTADALARERARQVLSAPARWAVVVLLSLFEGFAFSAWGQSLPSFAAASAISLVLLSALFFGLRYWAVYRSGRRALAANYPSGAVLRAEFGTHGFTTRSPRGVSHVGYGELKSFALHTHSAIYILSHQPLLPLVAPREIFPETALALIRPHVKIRGEA</sequence>
<dbReference type="OrthoDB" id="4762094at2"/>
<evidence type="ECO:0000313" key="2">
    <source>
        <dbReference type="EMBL" id="EFV14286.1"/>
    </source>
</evidence>
<proteinExistence type="predicted"/>
<evidence type="ECO:0000256" key="1">
    <source>
        <dbReference type="SAM" id="Phobius"/>
    </source>
</evidence>